<organism evidence="1 2">
    <name type="scientific">Candidatus Barnesiella excrementipullorum</name>
    <dbReference type="NCBI Taxonomy" id="2838479"/>
    <lineage>
        <taxon>Bacteria</taxon>
        <taxon>Pseudomonadati</taxon>
        <taxon>Bacteroidota</taxon>
        <taxon>Bacteroidia</taxon>
        <taxon>Bacteroidales</taxon>
        <taxon>Barnesiellaceae</taxon>
        <taxon>Barnesiella</taxon>
    </lineage>
</organism>
<proteinExistence type="predicted"/>
<gene>
    <name evidence="1" type="ORF">H9982_00860</name>
</gene>
<dbReference type="EMBL" id="DXFB01000021">
    <property type="protein sequence ID" value="HIX44747.1"/>
    <property type="molecule type" value="Genomic_DNA"/>
</dbReference>
<dbReference type="AlphaFoldDB" id="A0A9D1VR13"/>
<protein>
    <submittedName>
        <fullName evidence="1">T9SS type A sorting domain-containing protein</fullName>
    </submittedName>
</protein>
<feature type="non-terminal residue" evidence="1">
    <location>
        <position position="1"/>
    </location>
</feature>
<reference evidence="1" key="2">
    <citation type="submission" date="2021-04" db="EMBL/GenBank/DDBJ databases">
        <authorList>
            <person name="Gilroy R."/>
        </authorList>
    </citation>
    <scope>NUCLEOTIDE SEQUENCE</scope>
    <source>
        <strain evidence="1">ChiHjej12B11-16260</strain>
    </source>
</reference>
<evidence type="ECO:0000313" key="2">
    <source>
        <dbReference type="Proteomes" id="UP000824246"/>
    </source>
</evidence>
<accession>A0A9D1VR13</accession>
<evidence type="ECO:0000313" key="1">
    <source>
        <dbReference type="EMBL" id="HIX44747.1"/>
    </source>
</evidence>
<name>A0A9D1VR13_9BACT</name>
<reference evidence="1" key="1">
    <citation type="journal article" date="2021" name="PeerJ">
        <title>Extensive microbial diversity within the chicken gut microbiome revealed by metagenomics and culture.</title>
        <authorList>
            <person name="Gilroy R."/>
            <person name="Ravi A."/>
            <person name="Getino M."/>
            <person name="Pursley I."/>
            <person name="Horton D.L."/>
            <person name="Alikhan N.F."/>
            <person name="Baker D."/>
            <person name="Gharbi K."/>
            <person name="Hall N."/>
            <person name="Watson M."/>
            <person name="Adriaenssens E.M."/>
            <person name="Foster-Nyarko E."/>
            <person name="Jarju S."/>
            <person name="Secka A."/>
            <person name="Antonio M."/>
            <person name="Oren A."/>
            <person name="Chaudhuri R.R."/>
            <person name="La Ragione R."/>
            <person name="Hildebrand F."/>
            <person name="Pallen M.J."/>
        </authorList>
    </citation>
    <scope>NUCLEOTIDE SEQUENCE</scope>
    <source>
        <strain evidence="1">ChiHjej12B11-16260</strain>
    </source>
</reference>
<dbReference type="Proteomes" id="UP000824246">
    <property type="component" value="Unassembled WGS sequence"/>
</dbReference>
<sequence length="1108" mass="120533">TASYTSGGVSNDIVVEGSGTTYTLNFDKTYSTTYEVTVSGMVDGETVTATQSYTTIDEPVQINIDPTTVTTTWPLPTQTGSSIIDNTLAIVDCHAVTDTYFSLKRIDQTGDKPGYMYFLIPAATEGRLIIDAMSDTRDVYYYTTTNTTILTASELDAIQQSGQATMMGQPTLTGSTLTAEISSDADQMLVYIFNRRGQIDYQSVTWSLEPYYITSVSPANGTTVDAGSDITVTYNSEVNMPTITVNGEPVTVTTNDNLTFTVTGVTTDANTTYNVVVSATTAVAGGENVVGKEWSFMTSVPAEEKYLRIAGDEITLPADASTTIEVVVPYYSTVNYQDIESVRASIESYGYNVGTLTMADDVFNTEYNLVVDGTTYHLRMQRAAFMTSGELKLGDSTAYALYLMPTQPMEDGNETYAMTLVADVADETIMQQTPTFTGDFVYVNGSETVTIPAENIHVGNLKNIYFLNGYSYSEGEITFTYEGMDVKVLYLLNWTPGVGEWRVWTVEEIPAEMYIPNGDNSIVFRGVTIYGSAGTPTTPVRVTWFDINDPSNTFTLDGYGPFSKSLKMGGRVDDQANPQHRYLKLNATQGGELGSGAEVITMLVCNGSNTHESKFQMRGSSGITTQERLLPRGGAAWWSFRNSASTTIDMYGYDSGTNAEPKGGNVQYIFLEAAPGKEFNPFTEADFNVKVDMNTVKVGEATRVLASTANRITVTVKTKLGDDAIISYRQSKLNIRKIGALTGDADMTASNVDVMANAQGANVPLEDQYAVNVISESQSGPDADGYTTMTVVIESQVPLEGNTTYELWSSDATFVLNKETIGGIYTNPVSYAAPLYIIHTAQDQEFDYDFENAATADARLFPSNVYPAEYTTSVGVVSSTAATDVPFIEKNGSYILEVSGANNAMKVGFDTPADYPGAQSQTEGYKYIHFDIYVPSTDGTTTPKVSLYTAEGELIPLVATDANWTYNDHLQESVPDKGSDVESVDLSNGLWIENVRAASAVAGYWFPAFAATDRIYLSIEGANTAYVDNVTFVDANTNDFPTGIEELNNGKTIFYNGREVVNPTENRVEVYNIAGVMVMSQKGNADLSRLAKGIYIVRCGNEILKIRR</sequence>
<comment type="caution">
    <text evidence="1">The sequence shown here is derived from an EMBL/GenBank/DDBJ whole genome shotgun (WGS) entry which is preliminary data.</text>
</comment>